<gene>
    <name evidence="1" type="ORF">POSPLADRAFT_1031978</name>
</gene>
<sequence length="125" mass="13540">MRRLYDKAGLTPLLPVARIIMGRDADQEGCPARMASPHNTRAATSARGGVLQYAIGYELKGGREWTRTIWLVSPNIPRQMCVVRATDGSRIEVTKGITCGLSEGLIMVKDAQALPQEMGVISASI</sequence>
<proteinExistence type="predicted"/>
<evidence type="ECO:0000313" key="1">
    <source>
        <dbReference type="EMBL" id="OSX65089.1"/>
    </source>
</evidence>
<keyword evidence="2" id="KW-1185">Reference proteome</keyword>
<dbReference type="RefSeq" id="XP_024341883.1">
    <property type="nucleotide sequence ID" value="XM_024476817.1"/>
</dbReference>
<evidence type="ECO:0000313" key="2">
    <source>
        <dbReference type="Proteomes" id="UP000194127"/>
    </source>
</evidence>
<dbReference type="GeneID" id="36321768"/>
<reference evidence="1 2" key="1">
    <citation type="submission" date="2017-04" db="EMBL/GenBank/DDBJ databases">
        <title>Genome Sequence of the Model Brown-Rot Fungus Postia placenta SB12.</title>
        <authorList>
            <consortium name="DOE Joint Genome Institute"/>
            <person name="Gaskell J."/>
            <person name="Kersten P."/>
            <person name="Larrondo L.F."/>
            <person name="Canessa P."/>
            <person name="Martinez D."/>
            <person name="Hibbett D."/>
            <person name="Schmoll M."/>
            <person name="Kubicek C.P."/>
            <person name="Martinez A.T."/>
            <person name="Yadav J."/>
            <person name="Master E."/>
            <person name="Magnuson J.K."/>
            <person name="James T."/>
            <person name="Yaver D."/>
            <person name="Berka R."/>
            <person name="Labutti K."/>
            <person name="Lipzen A."/>
            <person name="Aerts A."/>
            <person name="Barry K."/>
            <person name="Henrissat B."/>
            <person name="Blanchette R."/>
            <person name="Grigoriev I."/>
            <person name="Cullen D."/>
        </authorList>
    </citation>
    <scope>NUCLEOTIDE SEQUENCE [LARGE SCALE GENOMIC DNA]</scope>
    <source>
        <strain evidence="1 2">MAD-698-R-SB12</strain>
    </source>
</reference>
<protein>
    <submittedName>
        <fullName evidence="1">Uncharacterized protein</fullName>
    </submittedName>
</protein>
<dbReference type="AlphaFoldDB" id="A0A1X6N8Y0"/>
<accession>A0A1X6N8Y0</accession>
<organism evidence="1 2">
    <name type="scientific">Postia placenta MAD-698-R-SB12</name>
    <dbReference type="NCBI Taxonomy" id="670580"/>
    <lineage>
        <taxon>Eukaryota</taxon>
        <taxon>Fungi</taxon>
        <taxon>Dikarya</taxon>
        <taxon>Basidiomycota</taxon>
        <taxon>Agaricomycotina</taxon>
        <taxon>Agaricomycetes</taxon>
        <taxon>Polyporales</taxon>
        <taxon>Adustoporiaceae</taxon>
        <taxon>Rhodonia</taxon>
    </lineage>
</organism>
<dbReference type="EMBL" id="KZ110593">
    <property type="protein sequence ID" value="OSX65089.1"/>
    <property type="molecule type" value="Genomic_DNA"/>
</dbReference>
<dbReference type="Proteomes" id="UP000194127">
    <property type="component" value="Unassembled WGS sequence"/>
</dbReference>
<name>A0A1X6N8Y0_9APHY</name>